<dbReference type="RefSeq" id="WP_340343243.1">
    <property type="nucleotide sequence ID" value="NZ_JBBKZT010000007.1"/>
</dbReference>
<comment type="caution">
    <text evidence="7">The sequence shown here is derived from an EMBL/GenBank/DDBJ whole genome shotgun (WGS) entry which is preliminary data.</text>
</comment>
<evidence type="ECO:0000256" key="2">
    <source>
        <dbReference type="ARBA" id="ARBA00023015"/>
    </source>
</evidence>
<name>A0ABU8WKP1_9BURK</name>
<dbReference type="Proteomes" id="UP001385892">
    <property type="component" value="Unassembled WGS sequence"/>
</dbReference>
<feature type="region of interest" description="Disordered" evidence="5">
    <location>
        <begin position="293"/>
        <end position="313"/>
    </location>
</feature>
<proteinExistence type="inferred from homology"/>
<dbReference type="InterPro" id="IPR058163">
    <property type="entry name" value="LysR-type_TF_proteobact-type"/>
</dbReference>
<dbReference type="PANTHER" id="PTHR30537">
    <property type="entry name" value="HTH-TYPE TRANSCRIPTIONAL REGULATOR"/>
    <property type="match status" value="1"/>
</dbReference>
<dbReference type="Pfam" id="PF00126">
    <property type="entry name" value="HTH_1"/>
    <property type="match status" value="1"/>
</dbReference>
<dbReference type="SUPFAM" id="SSF46785">
    <property type="entry name" value="Winged helix' DNA-binding domain"/>
    <property type="match status" value="1"/>
</dbReference>
<dbReference type="InterPro" id="IPR005119">
    <property type="entry name" value="LysR_subst-bd"/>
</dbReference>
<dbReference type="PANTHER" id="PTHR30537:SF5">
    <property type="entry name" value="HTH-TYPE TRANSCRIPTIONAL ACTIVATOR TTDR-RELATED"/>
    <property type="match status" value="1"/>
</dbReference>
<sequence>MQGVQQFLSFAETARHGSFAAAARELGSAPSTLAKAVSRLEASLGVKLFHRTTRQVSLTPDGERLYRRCERVLTEIEDLHADAAGTRATVVGTLRVDMPIVYGRRVVLPVLARLKAEHPGLELDLRLQDSFVELVRDGIDLAVRIGALQDSTLVARRFDSQYLLLCASPDYVDRHGIPSTLAALEQHKAVLFRMPSSGRDRPWQLVQRGKAVNLQPRSELRLNDGEALVQAAVLGLGIVQLPSVMVDDELRDGRLVELLPSLRPLPMPISAVYPSQRLLPPRVRVLLDALTALGVTPPPPRPKTLKRRGSPPQ</sequence>
<evidence type="ECO:0000256" key="5">
    <source>
        <dbReference type="SAM" id="MobiDB-lite"/>
    </source>
</evidence>
<keyword evidence="8" id="KW-1185">Reference proteome</keyword>
<dbReference type="CDD" id="cd08422">
    <property type="entry name" value="PBP2_CrgA_like"/>
    <property type="match status" value="1"/>
</dbReference>
<evidence type="ECO:0000256" key="1">
    <source>
        <dbReference type="ARBA" id="ARBA00009437"/>
    </source>
</evidence>
<evidence type="ECO:0000256" key="4">
    <source>
        <dbReference type="ARBA" id="ARBA00023163"/>
    </source>
</evidence>
<evidence type="ECO:0000256" key="3">
    <source>
        <dbReference type="ARBA" id="ARBA00023125"/>
    </source>
</evidence>
<dbReference type="EMBL" id="JBBKZT010000007">
    <property type="protein sequence ID" value="MEJ8848102.1"/>
    <property type="molecule type" value="Genomic_DNA"/>
</dbReference>
<evidence type="ECO:0000259" key="6">
    <source>
        <dbReference type="PROSITE" id="PS50931"/>
    </source>
</evidence>
<keyword evidence="4" id="KW-0804">Transcription</keyword>
<dbReference type="InterPro" id="IPR036390">
    <property type="entry name" value="WH_DNA-bd_sf"/>
</dbReference>
<keyword evidence="3" id="KW-0238">DNA-binding</keyword>
<reference evidence="7 8" key="1">
    <citation type="submission" date="2024-03" db="EMBL/GenBank/DDBJ databases">
        <title>Novel species of the genus Variovorax.</title>
        <authorList>
            <person name="Liu Q."/>
            <person name="Xin Y.-H."/>
        </authorList>
    </citation>
    <scope>NUCLEOTIDE SEQUENCE [LARGE SCALE GENOMIC DNA]</scope>
    <source>
        <strain evidence="7 8">KACC 18900</strain>
    </source>
</reference>
<feature type="compositionally biased region" description="Basic residues" evidence="5">
    <location>
        <begin position="303"/>
        <end position="313"/>
    </location>
</feature>
<protein>
    <submittedName>
        <fullName evidence="7">LysR family transcriptional regulator</fullName>
    </submittedName>
</protein>
<gene>
    <name evidence="7" type="ORF">WKW82_15695</name>
</gene>
<accession>A0ABU8WKP1</accession>
<dbReference type="PROSITE" id="PS50931">
    <property type="entry name" value="HTH_LYSR"/>
    <property type="match status" value="1"/>
</dbReference>
<dbReference type="InterPro" id="IPR036388">
    <property type="entry name" value="WH-like_DNA-bd_sf"/>
</dbReference>
<comment type="similarity">
    <text evidence="1">Belongs to the LysR transcriptional regulatory family.</text>
</comment>
<keyword evidence="2" id="KW-0805">Transcription regulation</keyword>
<organism evidence="7 8">
    <name type="scientific">Variovorax rhizosphaerae</name>
    <dbReference type="NCBI Taxonomy" id="1836200"/>
    <lineage>
        <taxon>Bacteria</taxon>
        <taxon>Pseudomonadati</taxon>
        <taxon>Pseudomonadota</taxon>
        <taxon>Betaproteobacteria</taxon>
        <taxon>Burkholderiales</taxon>
        <taxon>Comamonadaceae</taxon>
        <taxon>Variovorax</taxon>
    </lineage>
</organism>
<dbReference type="Pfam" id="PF03466">
    <property type="entry name" value="LysR_substrate"/>
    <property type="match status" value="1"/>
</dbReference>
<dbReference type="SUPFAM" id="SSF53850">
    <property type="entry name" value="Periplasmic binding protein-like II"/>
    <property type="match status" value="1"/>
</dbReference>
<dbReference type="Gene3D" id="3.40.190.290">
    <property type="match status" value="1"/>
</dbReference>
<dbReference type="Gene3D" id="1.10.10.10">
    <property type="entry name" value="Winged helix-like DNA-binding domain superfamily/Winged helix DNA-binding domain"/>
    <property type="match status" value="1"/>
</dbReference>
<dbReference type="InterPro" id="IPR000847">
    <property type="entry name" value="LysR_HTH_N"/>
</dbReference>
<evidence type="ECO:0000313" key="8">
    <source>
        <dbReference type="Proteomes" id="UP001385892"/>
    </source>
</evidence>
<feature type="domain" description="HTH lysR-type" evidence="6">
    <location>
        <begin position="1"/>
        <end position="59"/>
    </location>
</feature>
<evidence type="ECO:0000313" key="7">
    <source>
        <dbReference type="EMBL" id="MEJ8848102.1"/>
    </source>
</evidence>